<dbReference type="EMBL" id="QRVA01000023">
    <property type="protein sequence ID" value="RGS14855.1"/>
    <property type="molecule type" value="Genomic_DNA"/>
</dbReference>
<organism evidence="3 4">
    <name type="scientific">Segatella copri</name>
    <dbReference type="NCBI Taxonomy" id="165179"/>
    <lineage>
        <taxon>Bacteria</taxon>
        <taxon>Pseudomonadati</taxon>
        <taxon>Bacteroidota</taxon>
        <taxon>Bacteroidia</taxon>
        <taxon>Bacteroidales</taxon>
        <taxon>Prevotellaceae</taxon>
        <taxon>Segatella</taxon>
    </lineage>
</organism>
<comment type="caution">
    <text evidence="3">The sequence shown here is derived from an EMBL/GenBank/DDBJ whole genome shotgun (WGS) entry which is preliminary data.</text>
</comment>
<dbReference type="SUPFAM" id="SSF51735">
    <property type="entry name" value="NAD(P)-binding Rossmann-fold domains"/>
    <property type="match status" value="1"/>
</dbReference>
<name>A0A3R5WJM7_9BACT</name>
<dbReference type="PRINTS" id="PR00081">
    <property type="entry name" value="GDHRDH"/>
</dbReference>
<evidence type="ECO:0000313" key="4">
    <source>
        <dbReference type="Proteomes" id="UP000283872"/>
    </source>
</evidence>
<dbReference type="Proteomes" id="UP000283872">
    <property type="component" value="Unassembled WGS sequence"/>
</dbReference>
<dbReference type="Pfam" id="PF00106">
    <property type="entry name" value="adh_short"/>
    <property type="match status" value="1"/>
</dbReference>
<dbReference type="GO" id="GO:0016491">
    <property type="term" value="F:oxidoreductase activity"/>
    <property type="evidence" value="ECO:0007669"/>
    <property type="project" value="UniProtKB-KW"/>
</dbReference>
<dbReference type="PANTHER" id="PTHR44196">
    <property type="entry name" value="DEHYDROGENASE/REDUCTASE SDR FAMILY MEMBER 7B"/>
    <property type="match status" value="1"/>
</dbReference>
<reference evidence="3 4" key="1">
    <citation type="submission" date="2018-08" db="EMBL/GenBank/DDBJ databases">
        <title>A genome reference for cultivated species of the human gut microbiota.</title>
        <authorList>
            <person name="Zou Y."/>
            <person name="Xue W."/>
            <person name="Luo G."/>
        </authorList>
    </citation>
    <scope>NUCLEOTIDE SEQUENCE [LARGE SCALE GENOMIC DNA]</scope>
    <source>
        <strain evidence="3 4">AF24-12</strain>
    </source>
</reference>
<keyword evidence="2" id="KW-0560">Oxidoreductase</keyword>
<gene>
    <name evidence="3" type="ORF">DWY11_09965</name>
</gene>
<protein>
    <submittedName>
        <fullName evidence="3">SDR family NAD(P)-dependent oxidoreductase</fullName>
    </submittedName>
</protein>
<dbReference type="Gene3D" id="3.40.50.720">
    <property type="entry name" value="NAD(P)-binding Rossmann-like Domain"/>
    <property type="match status" value="1"/>
</dbReference>
<comment type="similarity">
    <text evidence="1">Belongs to the short-chain dehydrogenases/reductases (SDR) family.</text>
</comment>
<proteinExistence type="inferred from homology"/>
<evidence type="ECO:0000256" key="2">
    <source>
        <dbReference type="ARBA" id="ARBA00023002"/>
    </source>
</evidence>
<sequence length="243" mass="27278">MLVKILVNKYLLSRNGLLPIIPDFGKAKKLEGHDKLKGRVSLIIGGNSGIGLSIVKTFLREGATVVASARHLGELEAINSSQFEFLKWDIAEVETSKKHIDYLFEKYGFVDDIVICAGVNVCPNNNETDYVKKKWIETEFVHSINVIGVCEICKYILEKAKNLKNNRQPKVINVISSGAYMATPEPYFTSKHALMSFTKAFMKESEGFLRVYGICPGEVRTKMIVHGLFTRVSSSMFSFLIML</sequence>
<accession>A0A3R5WJM7</accession>
<dbReference type="RefSeq" id="WP_118085962.1">
    <property type="nucleotide sequence ID" value="NZ_QRVA01000023.1"/>
</dbReference>
<dbReference type="PANTHER" id="PTHR44196:SF1">
    <property type="entry name" value="DEHYDROGENASE_REDUCTASE SDR FAMILY MEMBER 7B"/>
    <property type="match status" value="1"/>
</dbReference>
<evidence type="ECO:0000313" key="3">
    <source>
        <dbReference type="EMBL" id="RGS14855.1"/>
    </source>
</evidence>
<dbReference type="CDD" id="cd05233">
    <property type="entry name" value="SDR_c"/>
    <property type="match status" value="1"/>
</dbReference>
<dbReference type="AlphaFoldDB" id="A0A3R5WJM7"/>
<dbReference type="InterPro" id="IPR036291">
    <property type="entry name" value="NAD(P)-bd_dom_sf"/>
</dbReference>
<evidence type="ECO:0000256" key="1">
    <source>
        <dbReference type="ARBA" id="ARBA00006484"/>
    </source>
</evidence>
<dbReference type="GO" id="GO:0016020">
    <property type="term" value="C:membrane"/>
    <property type="evidence" value="ECO:0007669"/>
    <property type="project" value="TreeGrafter"/>
</dbReference>
<dbReference type="InterPro" id="IPR002347">
    <property type="entry name" value="SDR_fam"/>
</dbReference>